<protein>
    <submittedName>
        <fullName evidence="1">Uncharacterized protein</fullName>
    </submittedName>
</protein>
<dbReference type="KEGG" id="png:PNIG_a2219"/>
<sequence length="41" mass="5146">MVVKAKEHKQHLRFFYYLNLSRYKLMAECLLIKFFKPNKLR</sequence>
<dbReference type="AlphaFoldDB" id="A0AAC9XXL9"/>
<name>A0AAC9XXL9_9GAMM</name>
<reference evidence="1 2" key="1">
    <citation type="submission" date="2015-03" db="EMBL/GenBank/DDBJ databases">
        <authorList>
            <person name="Xie B.-B."/>
            <person name="Rong J.-C."/>
            <person name="Qin Q.-L."/>
            <person name="Zhang Y.-Z."/>
        </authorList>
    </citation>
    <scope>NUCLEOTIDE SEQUENCE [LARGE SCALE GENOMIC DNA]</scope>
    <source>
        <strain evidence="1 2">KMM 661</strain>
    </source>
</reference>
<dbReference type="Proteomes" id="UP000198329">
    <property type="component" value="Chromosome I"/>
</dbReference>
<keyword evidence="2" id="KW-1185">Reference proteome</keyword>
<proteinExistence type="predicted"/>
<gene>
    <name evidence="1" type="ORF">PNIG_a2219</name>
</gene>
<dbReference type="EMBL" id="CP011036">
    <property type="protein sequence ID" value="ASM54260.1"/>
    <property type="molecule type" value="Genomic_DNA"/>
</dbReference>
<evidence type="ECO:0000313" key="2">
    <source>
        <dbReference type="Proteomes" id="UP000198329"/>
    </source>
</evidence>
<accession>A0AAC9XXL9</accession>
<organism evidence="1 2">
    <name type="scientific">Pseudoalteromonas nigrifaciens</name>
    <dbReference type="NCBI Taxonomy" id="28109"/>
    <lineage>
        <taxon>Bacteria</taxon>
        <taxon>Pseudomonadati</taxon>
        <taxon>Pseudomonadota</taxon>
        <taxon>Gammaproteobacteria</taxon>
        <taxon>Alteromonadales</taxon>
        <taxon>Pseudoalteromonadaceae</taxon>
        <taxon>Pseudoalteromonas</taxon>
    </lineage>
</organism>
<evidence type="ECO:0000313" key="1">
    <source>
        <dbReference type="EMBL" id="ASM54260.1"/>
    </source>
</evidence>